<dbReference type="InterPro" id="IPR018170">
    <property type="entry name" value="Aldo/ket_reductase_CS"/>
</dbReference>
<sequence>MEEQVDAGRTKTIGLSNFNIRQINRIRASARIQPSCLQVELHAHLQQKGACPVLSSKQDCGSGILASRVSSFQQVPNKPAKLPDLLHDPVITRIAEKHKRSAAQILLRYLLQKDIVVIPKSVTPNRIKENIDVFNFTLDEDDEKAVGDLDKGDTARIFGSYMMKG</sequence>
<dbReference type="InterPro" id="IPR020471">
    <property type="entry name" value="AKR"/>
</dbReference>
<dbReference type="PRINTS" id="PR00069">
    <property type="entry name" value="ALDKETRDTASE"/>
</dbReference>
<accession>A0ABQ9K6F4</accession>
<evidence type="ECO:0000313" key="3">
    <source>
        <dbReference type="Proteomes" id="UP001162164"/>
    </source>
</evidence>
<comment type="caution">
    <text evidence="2">The sequence shown here is derived from an EMBL/GenBank/DDBJ whole genome shotgun (WGS) entry which is preliminary data.</text>
</comment>
<dbReference type="EMBL" id="JAPWTJ010000004">
    <property type="protein sequence ID" value="KAJ8986023.1"/>
    <property type="molecule type" value="Genomic_DNA"/>
</dbReference>
<dbReference type="InterPro" id="IPR023210">
    <property type="entry name" value="NADP_OxRdtase_dom"/>
</dbReference>
<dbReference type="Pfam" id="PF00248">
    <property type="entry name" value="Aldo_ket_red"/>
    <property type="match status" value="1"/>
</dbReference>
<dbReference type="PANTHER" id="PTHR43827">
    <property type="entry name" value="2,5-DIKETO-D-GLUCONIC ACID REDUCTASE"/>
    <property type="match status" value="1"/>
</dbReference>
<dbReference type="Gene3D" id="3.20.20.100">
    <property type="entry name" value="NADP-dependent oxidoreductase domain"/>
    <property type="match status" value="1"/>
</dbReference>
<evidence type="ECO:0000313" key="2">
    <source>
        <dbReference type="EMBL" id="KAJ8986023.1"/>
    </source>
</evidence>
<dbReference type="PROSITE" id="PS00063">
    <property type="entry name" value="ALDOKETO_REDUCTASE_3"/>
    <property type="match status" value="1"/>
</dbReference>
<feature type="domain" description="NADP-dependent oxidoreductase" evidence="1">
    <location>
        <begin position="1"/>
        <end position="146"/>
    </location>
</feature>
<dbReference type="InterPro" id="IPR036812">
    <property type="entry name" value="NAD(P)_OxRdtase_dom_sf"/>
</dbReference>
<dbReference type="Proteomes" id="UP001162164">
    <property type="component" value="Unassembled WGS sequence"/>
</dbReference>
<keyword evidence="3" id="KW-1185">Reference proteome</keyword>
<reference evidence="2" key="1">
    <citation type="journal article" date="2023" name="Insect Mol. Biol.">
        <title>Genome sequencing provides insights into the evolution of gene families encoding plant cell wall-degrading enzymes in longhorned beetles.</title>
        <authorList>
            <person name="Shin N.R."/>
            <person name="Okamura Y."/>
            <person name="Kirsch R."/>
            <person name="Pauchet Y."/>
        </authorList>
    </citation>
    <scope>NUCLEOTIDE SEQUENCE</scope>
    <source>
        <strain evidence="2">MMC_N1</strain>
    </source>
</reference>
<dbReference type="SUPFAM" id="SSF51430">
    <property type="entry name" value="NAD(P)-linked oxidoreductase"/>
    <property type="match status" value="1"/>
</dbReference>
<protein>
    <recommendedName>
        <fullName evidence="1">NADP-dependent oxidoreductase domain-containing protein</fullName>
    </recommendedName>
</protein>
<name>A0ABQ9K6F4_9CUCU</name>
<gene>
    <name evidence="2" type="ORF">NQ317_013907</name>
</gene>
<dbReference type="PANTHER" id="PTHR43827:SF14">
    <property type="entry name" value="NADP-DEPENDENT OXIDOREDUCTASE DOMAIN-CONTAINING PROTEIN"/>
    <property type="match status" value="1"/>
</dbReference>
<evidence type="ECO:0000259" key="1">
    <source>
        <dbReference type="Pfam" id="PF00248"/>
    </source>
</evidence>
<proteinExistence type="predicted"/>
<dbReference type="PROSITE" id="PS00062">
    <property type="entry name" value="ALDOKETO_REDUCTASE_2"/>
    <property type="match status" value="1"/>
</dbReference>
<organism evidence="2 3">
    <name type="scientific">Molorchus minor</name>
    <dbReference type="NCBI Taxonomy" id="1323400"/>
    <lineage>
        <taxon>Eukaryota</taxon>
        <taxon>Metazoa</taxon>
        <taxon>Ecdysozoa</taxon>
        <taxon>Arthropoda</taxon>
        <taxon>Hexapoda</taxon>
        <taxon>Insecta</taxon>
        <taxon>Pterygota</taxon>
        <taxon>Neoptera</taxon>
        <taxon>Endopterygota</taxon>
        <taxon>Coleoptera</taxon>
        <taxon>Polyphaga</taxon>
        <taxon>Cucujiformia</taxon>
        <taxon>Chrysomeloidea</taxon>
        <taxon>Cerambycidae</taxon>
        <taxon>Lamiinae</taxon>
        <taxon>Monochamini</taxon>
        <taxon>Molorchus</taxon>
    </lineage>
</organism>